<accession>A0A1S3IM07</accession>
<dbReference type="PANTHER" id="PTHR23170:SF3">
    <property type="entry name" value="LEUCINE-RICH REPEAT-CONTAINING PROTEIN 45"/>
    <property type="match status" value="1"/>
</dbReference>
<feature type="coiled-coil region" evidence="5">
    <location>
        <begin position="297"/>
        <end position="324"/>
    </location>
</feature>
<keyword evidence="2" id="KW-0963">Cytoplasm</keyword>
<dbReference type="Pfam" id="PF13516">
    <property type="entry name" value="LRR_6"/>
    <property type="match status" value="2"/>
</dbReference>
<evidence type="ECO:0000256" key="5">
    <source>
        <dbReference type="SAM" id="Coils"/>
    </source>
</evidence>
<dbReference type="GeneID" id="106165548"/>
<dbReference type="InterPro" id="IPR032675">
    <property type="entry name" value="LRR_dom_sf"/>
</dbReference>
<name>A0A1S3IM07_LINAN</name>
<dbReference type="InParanoid" id="A0A1S3IM07"/>
<evidence type="ECO:0000256" key="1">
    <source>
        <dbReference type="ARBA" id="ARBA00004300"/>
    </source>
</evidence>
<dbReference type="Proteomes" id="UP000085678">
    <property type="component" value="Unplaced"/>
</dbReference>
<evidence type="ECO:0000256" key="2">
    <source>
        <dbReference type="ARBA" id="ARBA00022490"/>
    </source>
</evidence>
<reference evidence="8" key="1">
    <citation type="submission" date="2025-08" db="UniProtKB">
        <authorList>
            <consortium name="RefSeq"/>
        </authorList>
    </citation>
    <scope>IDENTIFICATION</scope>
    <source>
        <tissue evidence="8">Gonads</tissue>
    </source>
</reference>
<evidence type="ECO:0000256" key="4">
    <source>
        <dbReference type="ARBA" id="ARBA00023212"/>
    </source>
</evidence>
<dbReference type="GO" id="GO:0005886">
    <property type="term" value="C:plasma membrane"/>
    <property type="evidence" value="ECO:0007669"/>
    <property type="project" value="TreeGrafter"/>
</dbReference>
<keyword evidence="3 5" id="KW-0175">Coiled coil</keyword>
<dbReference type="InterPro" id="IPR052116">
    <property type="entry name" value="Centro_Cilium_Assembly"/>
</dbReference>
<dbReference type="SMART" id="SM00368">
    <property type="entry name" value="LRR_RI"/>
    <property type="match status" value="5"/>
</dbReference>
<dbReference type="RefSeq" id="XP_013399237.1">
    <property type="nucleotide sequence ID" value="XM_013543783.1"/>
</dbReference>
<evidence type="ECO:0000256" key="6">
    <source>
        <dbReference type="SAM" id="MobiDB-lite"/>
    </source>
</evidence>
<dbReference type="AlphaFoldDB" id="A0A1S3IM07"/>
<evidence type="ECO:0000313" key="8">
    <source>
        <dbReference type="RefSeq" id="XP_013399237.1"/>
    </source>
</evidence>
<organism evidence="7 8">
    <name type="scientific">Lingula anatina</name>
    <name type="common">Brachiopod</name>
    <name type="synonym">Lingula unguis</name>
    <dbReference type="NCBI Taxonomy" id="7574"/>
    <lineage>
        <taxon>Eukaryota</taxon>
        <taxon>Metazoa</taxon>
        <taxon>Spiralia</taxon>
        <taxon>Lophotrochozoa</taxon>
        <taxon>Brachiopoda</taxon>
        <taxon>Linguliformea</taxon>
        <taxon>Lingulata</taxon>
        <taxon>Lingulida</taxon>
        <taxon>Linguloidea</taxon>
        <taxon>Lingulidae</taxon>
        <taxon>Lingula</taxon>
    </lineage>
</organism>
<dbReference type="InterPro" id="IPR001611">
    <property type="entry name" value="Leu-rich_rpt"/>
</dbReference>
<proteinExistence type="predicted"/>
<gene>
    <name evidence="8" type="primary">LOC106165548</name>
</gene>
<feature type="region of interest" description="Disordered" evidence="6">
    <location>
        <begin position="336"/>
        <end position="358"/>
    </location>
</feature>
<dbReference type="GO" id="GO:0005813">
    <property type="term" value="C:centrosome"/>
    <property type="evidence" value="ECO:0007669"/>
    <property type="project" value="UniProtKB-SubCell"/>
</dbReference>
<dbReference type="Gene3D" id="3.80.10.10">
    <property type="entry name" value="Ribonuclease Inhibitor"/>
    <property type="match status" value="2"/>
</dbReference>
<dbReference type="STRING" id="7574.A0A1S3IM07"/>
<evidence type="ECO:0000256" key="3">
    <source>
        <dbReference type="ARBA" id="ARBA00023054"/>
    </source>
</evidence>
<keyword evidence="4" id="KW-0206">Cytoskeleton</keyword>
<protein>
    <submittedName>
        <fullName evidence="8">Leucine-rich repeat-containing protein 45 isoform X2</fullName>
    </submittedName>
</protein>
<dbReference type="PANTHER" id="PTHR23170">
    <property type="entry name" value="NY-REN-58 ANTIGEN"/>
    <property type="match status" value="1"/>
</dbReference>
<feature type="coiled-coil region" evidence="5">
    <location>
        <begin position="361"/>
        <end position="648"/>
    </location>
</feature>
<dbReference type="OrthoDB" id="8436363at2759"/>
<keyword evidence="7" id="KW-1185">Reference proteome</keyword>
<comment type="subcellular location">
    <subcellularLocation>
        <location evidence="1">Cytoplasm</location>
        <location evidence="1">Cytoskeleton</location>
        <location evidence="1">Microtubule organizing center</location>
        <location evidence="1">Centrosome</location>
    </subcellularLocation>
</comment>
<evidence type="ECO:0000313" key="7">
    <source>
        <dbReference type="Proteomes" id="UP000085678"/>
    </source>
</evidence>
<sequence>MDEFKSAYLRLCREYNVEPHDALMKQLKIIPTSPRKGKQSLKLSSVSLSPKTCTVLGKVLATDHTFTEIKLADCMLNEDAVKSLAYGLAENVVCKRLDLKGNNVRGTGTEALARMLRHNKSLTSLCLEWNAMGMIDNSFGTFCEALAVNTTLKELDLRNNQISHDGAQELASALKRNTTLQAIDLRWNNVGIIGGRALLEALRRNKTIYKLSLAGNNIPTDVLQSIDTALGHNEDRQLMSNDYYQRTHMLSSELRTLKEEKMMQMSELMGKIDEQEDFMRKTTRSSSHKIGQLQSALEERKAAFESLKAKLSMVESELALEQQKSHDLEGLVARMKQDQSELSSRHQSDLRQEREDRASVESRLLRELSEANDRNVQLEAKEDELSRKCKQQQDQIYDLKEQLTHAQADIKLKGAQYEEKLNNEKQKNKEILQEVESLKTREIAKLQQDFDDTEKQLRERINKLERQRLELEEEVSKLKSQAAADRIKAEEELATVKQKIRSDEEQRQKQLEDRMRLLQQSKDELQSHSNHQKALILELQGKNSSMELELETHKRRIDAQNTELSGKNNEMMAEVGKVKLEVKQKMAQLETERQAQNELKEEIERLKRQISEQTGKHRELIHDKEREIESLQEKVREKDKELIRMREEDAQRSSMLQSAIMTYVARSPHK</sequence>
<dbReference type="SUPFAM" id="SSF52047">
    <property type="entry name" value="RNI-like"/>
    <property type="match status" value="1"/>
</dbReference>